<dbReference type="OrthoDB" id="10258744at2759"/>
<evidence type="ECO:0000256" key="1">
    <source>
        <dbReference type="ARBA" id="ARBA00008308"/>
    </source>
</evidence>
<dbReference type="PANTHER" id="PTHR20974">
    <property type="entry name" value="UPF0585 PROTEIN CG18661"/>
    <property type="match status" value="1"/>
</dbReference>
<comment type="caution">
    <text evidence="2">The sequence shown here is derived from an EMBL/GenBank/DDBJ whole genome shotgun (WGS) entry which is preliminary data.</text>
</comment>
<gene>
    <name evidence="2" type="ORF">TrRE_jg13352</name>
</gene>
<evidence type="ECO:0000313" key="3">
    <source>
        <dbReference type="Proteomes" id="UP001165082"/>
    </source>
</evidence>
<sequence>MLNIIPDDRKGKGIEIASGTGALLELITPAYPGITWQPTEYVPEERADPQEQWSKHGKIGLREVTDELRNIDYHGSEVFKNCDPAVGLDLMKPWPAAIMDNRGAYEVIVCTNTLHITPIECSTNLFRGAGEVLSPGGGVLVLYGPFKVGGKFIGEDGGEGNERFDEKLRNTNAGWGLRDVGDLEKIAGEEGLELRDQRNMPANNLLLPGVPEQSFHNLRNGRLRLPTAQHKLETSTV</sequence>
<dbReference type="Gene3D" id="3.40.50.150">
    <property type="entry name" value="Vaccinia Virus protein VP39"/>
    <property type="match status" value="1"/>
</dbReference>
<dbReference type="EMBL" id="BRXZ01002960">
    <property type="protein sequence ID" value="GMH73775.1"/>
    <property type="molecule type" value="Genomic_DNA"/>
</dbReference>
<dbReference type="Pfam" id="PF06080">
    <property type="entry name" value="DUF938"/>
    <property type="match status" value="1"/>
</dbReference>
<dbReference type="AlphaFoldDB" id="A0A9W7ED86"/>
<accession>A0A9W7ED86</accession>
<dbReference type="InterPro" id="IPR029063">
    <property type="entry name" value="SAM-dependent_MTases_sf"/>
</dbReference>
<evidence type="ECO:0000313" key="2">
    <source>
        <dbReference type="EMBL" id="GMH73775.1"/>
    </source>
</evidence>
<proteinExistence type="inferred from homology"/>
<dbReference type="SUPFAM" id="SSF53335">
    <property type="entry name" value="S-adenosyl-L-methionine-dependent methyltransferases"/>
    <property type="match status" value="1"/>
</dbReference>
<keyword evidence="3" id="KW-1185">Reference proteome</keyword>
<dbReference type="Proteomes" id="UP001165082">
    <property type="component" value="Unassembled WGS sequence"/>
</dbReference>
<dbReference type="InterPro" id="IPR010342">
    <property type="entry name" value="DUF938"/>
</dbReference>
<organism evidence="2 3">
    <name type="scientific">Triparma retinervis</name>
    <dbReference type="NCBI Taxonomy" id="2557542"/>
    <lineage>
        <taxon>Eukaryota</taxon>
        <taxon>Sar</taxon>
        <taxon>Stramenopiles</taxon>
        <taxon>Ochrophyta</taxon>
        <taxon>Bolidophyceae</taxon>
        <taxon>Parmales</taxon>
        <taxon>Triparmaceae</taxon>
        <taxon>Triparma</taxon>
    </lineage>
</organism>
<reference evidence="2" key="1">
    <citation type="submission" date="2022-07" db="EMBL/GenBank/DDBJ databases">
        <title>Genome analysis of Parmales, a sister group of diatoms, reveals the evolutionary specialization of diatoms from phago-mixotrophs to photoautotrophs.</title>
        <authorList>
            <person name="Ban H."/>
            <person name="Sato S."/>
            <person name="Yoshikawa S."/>
            <person name="Kazumasa Y."/>
            <person name="Nakamura Y."/>
            <person name="Ichinomiya M."/>
            <person name="Saitoh K."/>
            <person name="Sato N."/>
            <person name="Blanc-Mathieu R."/>
            <person name="Endo H."/>
            <person name="Kuwata A."/>
            <person name="Ogata H."/>
        </authorList>
    </citation>
    <scope>NUCLEOTIDE SEQUENCE</scope>
</reference>
<evidence type="ECO:0008006" key="4">
    <source>
        <dbReference type="Google" id="ProtNLM"/>
    </source>
</evidence>
<dbReference type="PANTHER" id="PTHR20974:SF0">
    <property type="entry name" value="UPF0585 PROTEIN CG18661"/>
    <property type="match status" value="1"/>
</dbReference>
<protein>
    <recommendedName>
        <fullName evidence="4">DUF938 domain-containing protein</fullName>
    </recommendedName>
</protein>
<comment type="similarity">
    <text evidence="1">Belongs to the UPF0585 family.</text>
</comment>
<name>A0A9W7ED86_9STRA</name>